<dbReference type="Proteomes" id="UP001156905">
    <property type="component" value="Unassembled WGS sequence"/>
</dbReference>
<comment type="caution">
    <text evidence="1">The sequence shown here is derived from an EMBL/GenBank/DDBJ whole genome shotgun (WGS) entry which is preliminary data.</text>
</comment>
<reference evidence="2" key="1">
    <citation type="journal article" date="2019" name="Int. J. Syst. Evol. Microbiol.">
        <title>The Global Catalogue of Microorganisms (GCM) 10K type strain sequencing project: providing services to taxonomists for standard genome sequencing and annotation.</title>
        <authorList>
            <consortium name="The Broad Institute Genomics Platform"/>
            <consortium name="The Broad Institute Genome Sequencing Center for Infectious Disease"/>
            <person name="Wu L."/>
            <person name="Ma J."/>
        </authorList>
    </citation>
    <scope>NUCLEOTIDE SEQUENCE [LARGE SCALE GENOMIC DNA]</scope>
    <source>
        <strain evidence="2">NBRC 102520</strain>
    </source>
</reference>
<proteinExistence type="predicted"/>
<name>A0ABQ6BB06_9BRAD</name>
<dbReference type="EMBL" id="BSOW01000040">
    <property type="protein sequence ID" value="GLR90963.1"/>
    <property type="molecule type" value="Genomic_DNA"/>
</dbReference>
<evidence type="ECO:0000313" key="2">
    <source>
        <dbReference type="Proteomes" id="UP001156905"/>
    </source>
</evidence>
<organism evidence="1 2">
    <name type="scientific">Bradyrhizobium iriomotense</name>
    <dbReference type="NCBI Taxonomy" id="441950"/>
    <lineage>
        <taxon>Bacteria</taxon>
        <taxon>Pseudomonadati</taxon>
        <taxon>Pseudomonadota</taxon>
        <taxon>Alphaproteobacteria</taxon>
        <taxon>Hyphomicrobiales</taxon>
        <taxon>Nitrobacteraceae</taxon>
        <taxon>Bradyrhizobium</taxon>
    </lineage>
</organism>
<sequence length="68" mass="7447">MVGIKSRADFAMLSILLGADTSSQRAADGMTINDNNMNRDLISIPMAKTSAAMDLIARYLKWSTILRV</sequence>
<evidence type="ECO:0000313" key="1">
    <source>
        <dbReference type="EMBL" id="GLR90963.1"/>
    </source>
</evidence>
<gene>
    <name evidence="1" type="ORF">GCM10007857_76790</name>
</gene>
<protein>
    <submittedName>
        <fullName evidence="1">Uncharacterized protein</fullName>
    </submittedName>
</protein>
<accession>A0ABQ6BB06</accession>
<keyword evidence="2" id="KW-1185">Reference proteome</keyword>